<dbReference type="AlphaFoldDB" id="F6RPI9"/>
<dbReference type="KEGG" id="xtr:100135205"/>
<feature type="repeat" description="PPR" evidence="1">
    <location>
        <begin position="241"/>
        <end position="275"/>
    </location>
</feature>
<dbReference type="PANTHER" id="PTHR24014:SF6">
    <property type="entry name" value="PENTATRICOPEPTIDE REPEAT-CONTAINING PROTEIN 1, MITOCHONDRIAL"/>
    <property type="match status" value="1"/>
</dbReference>
<dbReference type="RefSeq" id="XP_002931567.1">
    <property type="nucleotide sequence ID" value="XM_002931521.5"/>
</dbReference>
<evidence type="ECO:0000256" key="1">
    <source>
        <dbReference type="PROSITE-ProRule" id="PRU00708"/>
    </source>
</evidence>
<evidence type="ECO:0000313" key="2">
    <source>
        <dbReference type="Ensembl" id="ENSXETP00000021779"/>
    </source>
</evidence>
<organism evidence="2">
    <name type="scientific">Xenopus tropicalis</name>
    <name type="common">Western clawed frog</name>
    <name type="synonym">Silurana tropicalis</name>
    <dbReference type="NCBI Taxonomy" id="8364"/>
    <lineage>
        <taxon>Eukaryota</taxon>
        <taxon>Metazoa</taxon>
        <taxon>Chordata</taxon>
        <taxon>Craniata</taxon>
        <taxon>Vertebrata</taxon>
        <taxon>Euteleostomi</taxon>
        <taxon>Amphibia</taxon>
        <taxon>Batrachia</taxon>
        <taxon>Anura</taxon>
        <taxon>Pipoidea</taxon>
        <taxon>Pipidae</taxon>
        <taxon>Xenopodinae</taxon>
        <taxon>Xenopus</taxon>
        <taxon>Silurana</taxon>
    </lineage>
</organism>
<dbReference type="FunFam" id="1.25.40.10:FF:001927">
    <property type="entry name" value="Pentatricopeptide repeat domain 1"/>
    <property type="match status" value="1"/>
</dbReference>
<dbReference type="AGR" id="Xenbase:XB-GENE-940576"/>
<dbReference type="GO" id="GO:0000049">
    <property type="term" value="F:tRNA binding"/>
    <property type="evidence" value="ECO:0000318"/>
    <property type="project" value="GO_Central"/>
</dbReference>
<feature type="repeat" description="PPR" evidence="1">
    <location>
        <begin position="577"/>
        <end position="611"/>
    </location>
</feature>
<keyword evidence="3" id="KW-1185">Reference proteome</keyword>
<dbReference type="CTD" id="26024"/>
<dbReference type="Xenbase" id="XB-GENE-940576">
    <property type="gene designation" value="ptcd1"/>
</dbReference>
<dbReference type="eggNOG" id="KOG4197">
    <property type="taxonomic scope" value="Eukaryota"/>
</dbReference>
<evidence type="ECO:0000313" key="4">
    <source>
        <dbReference type="RefSeq" id="XP_002931567.1"/>
    </source>
</evidence>
<dbReference type="GO" id="GO:0005759">
    <property type="term" value="C:mitochondrial matrix"/>
    <property type="evidence" value="ECO:0000318"/>
    <property type="project" value="GO_Central"/>
</dbReference>
<dbReference type="GeneTree" id="ENSGT00940000153974"/>
<dbReference type="PROSITE" id="PS51375">
    <property type="entry name" value="PPR"/>
    <property type="match status" value="4"/>
</dbReference>
<sequence>MRLLQHLTRYLSARSACQTQLVCGKILAAKDLSSSIHWFIGKQHKRYFTSAISLSQISSRQRTFVLSRENNNTNPDVHSMEDETFGTLAEKYSSRTFFKKTSPELQKLGHEEDNDGEEPNYPIRWRQRNTPYWYFLKCKAKIKEDKLAEALELFEVKMLQEERLQPDESNYTILIGGCGRAGYVKKAFRLYADMKKRGLVPTDATYTALFNACAESPWKESGLQQALKLRQELKAKNIRLNLVTYQSLLKVCALCSDLQNSMEIFKEIVQEGHIVTKDTFNILLMSCIKNKDIGFRYTLQVWRQMLRLGIKPDNSTYNLLLRATRDCGIGDSAEASALLLSSKEPTPLRLKAKTGKHIHGMKKKANTSELDVEMLEKQLFLSKSTQLRISDSDGVDTQENAKGVNTISHPPRSQEICDSLILTSSASLHLPNLLDEPANTNVIVSLGSVFTPSDRLALIGGMEGIIQKMHNDKVFPTIKTFTLLAEIIQPDCKRESALFNIMDSANVKADVTFFNTLIRKRSKLINLHSAKELLPILAQKGISPNIQTFCGLAISCHNAEEGLKLLEDMTNSGVIPNTYIYSTLISAAVKRLDYAYLLDILRDMKKRNVAPNEVIIHQLEFASQYPPNYDKYKSKDVFLEKIDGFRGYYNRWLNWMAAQETSHPWKKYRYKSKSKENSSQISGDE</sequence>
<proteinExistence type="predicted"/>
<dbReference type="FunFam" id="1.25.40.10:FF:000638">
    <property type="entry name" value="Pentatricopeptide repeat domain 1"/>
    <property type="match status" value="1"/>
</dbReference>
<reference evidence="2" key="2">
    <citation type="submission" date="2011-06" db="UniProtKB">
        <authorList>
            <consortium name="Ensembl"/>
        </authorList>
    </citation>
    <scope>IDENTIFICATION</scope>
</reference>
<reference evidence="4" key="3">
    <citation type="submission" date="2025-04" db="UniProtKB">
        <authorList>
            <consortium name="RefSeq"/>
        </authorList>
    </citation>
    <scope>IDENTIFICATION</scope>
    <source>
        <strain evidence="4">Nigerian</strain>
        <tissue evidence="4">Liver and blood</tissue>
    </source>
</reference>
<reference evidence="2" key="1">
    <citation type="journal article" date="2010" name="Science">
        <title>The genome of the Western clawed frog Xenopus tropicalis.</title>
        <authorList>
            <person name="Hellsten U."/>
            <person name="Harland R.M."/>
            <person name="Gilchrist M.J."/>
            <person name="Hendrix D."/>
            <person name="Jurka J."/>
            <person name="Kapitonov V."/>
            <person name="Ovcharenko I."/>
            <person name="Putnam N.H."/>
            <person name="Shu S."/>
            <person name="Taher L."/>
            <person name="Blitz I.L."/>
            <person name="Blumberg B."/>
            <person name="Dichmann D.S."/>
            <person name="Dubchak I."/>
            <person name="Amaya E."/>
            <person name="Detter J.C."/>
            <person name="Fletcher R."/>
            <person name="Gerhard D.S."/>
            <person name="Goodstein D."/>
            <person name="Graves T."/>
            <person name="Grigoriev I.V."/>
            <person name="Grimwood J."/>
            <person name="Kawashima T."/>
            <person name="Lindquist E."/>
            <person name="Lucas S.M."/>
            <person name="Mead P.E."/>
            <person name="Mitros T."/>
            <person name="Ogino H."/>
            <person name="Ohta Y."/>
            <person name="Poliakov A.V."/>
            <person name="Pollet N."/>
            <person name="Robert J."/>
            <person name="Salamov A."/>
            <person name="Sater A.K."/>
            <person name="Schmutz J."/>
            <person name="Terry A."/>
            <person name="Vize P.D."/>
            <person name="Warren W.C."/>
            <person name="Wells D."/>
            <person name="Wills A."/>
            <person name="Wilson R.K."/>
            <person name="Zimmerman L.B."/>
            <person name="Zorn A.M."/>
            <person name="Grainger R."/>
            <person name="Grammer T."/>
            <person name="Khokha M.K."/>
            <person name="Richardson P.M."/>
            <person name="Rokhsar D.S."/>
        </authorList>
    </citation>
    <scope>NUCLEOTIDE SEQUENCE [LARGE SCALE GENOMIC DNA]</scope>
    <source>
        <strain evidence="2">Nigerian</strain>
    </source>
</reference>
<dbReference type="OMA" id="EHPENTG"/>
<dbReference type="ExpressionAtlas" id="F6RPI9">
    <property type="expression patterns" value="baseline and differential"/>
</dbReference>
<dbReference type="NCBIfam" id="TIGR00756">
    <property type="entry name" value="PPR"/>
    <property type="match status" value="1"/>
</dbReference>
<dbReference type="GO" id="GO:0042780">
    <property type="term" value="P:tRNA 3'-end processing"/>
    <property type="evidence" value="ECO:0000318"/>
    <property type="project" value="GO_Central"/>
</dbReference>
<dbReference type="Pfam" id="PF13041">
    <property type="entry name" value="PPR_2"/>
    <property type="match status" value="1"/>
</dbReference>
<gene>
    <name evidence="2 4 5" type="primary">ptcd1</name>
</gene>
<feature type="repeat" description="PPR" evidence="1">
    <location>
        <begin position="276"/>
        <end position="312"/>
    </location>
</feature>
<dbReference type="InterPro" id="IPR011990">
    <property type="entry name" value="TPR-like_helical_dom_sf"/>
</dbReference>
<name>F6RPI9_XENTR</name>
<dbReference type="Bgee" id="ENSXETG00000009891">
    <property type="expression patterns" value="Expressed in skeletal muscle tissue and 13 other cell types or tissues"/>
</dbReference>
<accession>F6RPI9</accession>
<evidence type="ECO:0000313" key="3">
    <source>
        <dbReference type="Proteomes" id="UP000008143"/>
    </source>
</evidence>
<dbReference type="PANTHER" id="PTHR24014">
    <property type="entry name" value="2-OXOGLUTARATE AND IRON-DEPENDENT OXYGENASE DOMAIN-CONTAINING PROTEIN 2"/>
    <property type="match status" value="1"/>
</dbReference>
<dbReference type="Pfam" id="PF13812">
    <property type="entry name" value="PPR_3"/>
    <property type="match status" value="3"/>
</dbReference>
<dbReference type="OrthoDB" id="185373at2759"/>
<dbReference type="Gene3D" id="1.25.40.10">
    <property type="entry name" value="Tetratricopeptide repeat domain"/>
    <property type="match status" value="3"/>
</dbReference>
<feature type="repeat" description="PPR" evidence="1">
    <location>
        <begin position="167"/>
        <end position="201"/>
    </location>
</feature>
<protein>
    <submittedName>
        <fullName evidence="2">Pentatricopeptide repeat domain 1</fullName>
    </submittedName>
    <submittedName>
        <fullName evidence="4">Pentatricopeptide repeat-containing protein 1, mitochondrial</fullName>
    </submittedName>
</protein>
<dbReference type="InterPro" id="IPR002885">
    <property type="entry name" value="PPR_rpt"/>
</dbReference>
<evidence type="ECO:0000313" key="5">
    <source>
        <dbReference type="Xenbase" id="XB-GENE-940576"/>
    </source>
</evidence>
<dbReference type="HOGENOM" id="CLU_021952_0_0_1"/>
<dbReference type="GeneID" id="100135205"/>
<dbReference type="Ensembl" id="ENSXETT00000021779">
    <property type="protein sequence ID" value="ENSXETP00000021779"/>
    <property type="gene ID" value="ENSXETG00000009891"/>
</dbReference>
<dbReference type="Proteomes" id="UP000008143">
    <property type="component" value="Chromosome 9"/>
</dbReference>